<dbReference type="EMBL" id="MU005975">
    <property type="protein sequence ID" value="KAF2861078.1"/>
    <property type="molecule type" value="Genomic_DNA"/>
</dbReference>
<sequence length="381" mass="41988">MKLKGKCVKPFNASRCTLWRVYGAVKAHGKNCLASSSSSDLPPCRKRRVLYHYPSEDNSRVAFLPRSMQASRTITSTQGKFGPCSALPSLPTIQEETEEELLGLENEHLEPFQPSHTSLFCQNNRRCSDIPTNQEESIGEISASDNGKLDIVLPICAPASNQVNHPHPETSSIWASTSLKLTKFDNQWSASVTPASNPNHEHPSKPSGQLPSTPTILEDTSEEENQQLIITPRCNTTAFDPAEENRFEHTVRPPRLPSNPEASPFEPSDIEGQQSTATDPDCIPVSNLTCGRHPVRVLESLRLTSNLGGTGLQKLKFGTLQPILAASKDTPAMNISDEHLFEHGNTVVKLVVTLFETMIWFMQRLIELMAGGGGQDSQRRN</sequence>
<reference evidence="2" key="1">
    <citation type="journal article" date="2020" name="Stud. Mycol.">
        <title>101 Dothideomycetes genomes: a test case for predicting lifestyles and emergence of pathogens.</title>
        <authorList>
            <person name="Haridas S."/>
            <person name="Albert R."/>
            <person name="Binder M."/>
            <person name="Bloem J."/>
            <person name="Labutti K."/>
            <person name="Salamov A."/>
            <person name="Andreopoulos B."/>
            <person name="Baker S."/>
            <person name="Barry K."/>
            <person name="Bills G."/>
            <person name="Bluhm B."/>
            <person name="Cannon C."/>
            <person name="Castanera R."/>
            <person name="Culley D."/>
            <person name="Daum C."/>
            <person name="Ezra D."/>
            <person name="Gonzalez J."/>
            <person name="Henrissat B."/>
            <person name="Kuo A."/>
            <person name="Liang C."/>
            <person name="Lipzen A."/>
            <person name="Lutzoni F."/>
            <person name="Magnuson J."/>
            <person name="Mondo S."/>
            <person name="Nolan M."/>
            <person name="Ohm R."/>
            <person name="Pangilinan J."/>
            <person name="Park H.-J."/>
            <person name="Ramirez L."/>
            <person name="Alfaro M."/>
            <person name="Sun H."/>
            <person name="Tritt A."/>
            <person name="Yoshinaga Y."/>
            <person name="Zwiers L.-H."/>
            <person name="Turgeon B."/>
            <person name="Goodwin S."/>
            <person name="Spatafora J."/>
            <person name="Crous P."/>
            <person name="Grigoriev I."/>
        </authorList>
    </citation>
    <scope>NUCLEOTIDE SEQUENCE</scope>
    <source>
        <strain evidence="2">CBS 480.64</strain>
    </source>
</reference>
<keyword evidence="3" id="KW-1185">Reference proteome</keyword>
<proteinExistence type="predicted"/>
<evidence type="ECO:0000313" key="3">
    <source>
        <dbReference type="Proteomes" id="UP000799421"/>
    </source>
</evidence>
<accession>A0A6A7C2Z6</accession>
<dbReference type="Proteomes" id="UP000799421">
    <property type="component" value="Unassembled WGS sequence"/>
</dbReference>
<feature type="region of interest" description="Disordered" evidence="1">
    <location>
        <begin position="190"/>
        <end position="215"/>
    </location>
</feature>
<protein>
    <submittedName>
        <fullName evidence="2">Uncharacterized protein</fullName>
    </submittedName>
</protein>
<organism evidence="2 3">
    <name type="scientific">Piedraia hortae CBS 480.64</name>
    <dbReference type="NCBI Taxonomy" id="1314780"/>
    <lineage>
        <taxon>Eukaryota</taxon>
        <taxon>Fungi</taxon>
        <taxon>Dikarya</taxon>
        <taxon>Ascomycota</taxon>
        <taxon>Pezizomycotina</taxon>
        <taxon>Dothideomycetes</taxon>
        <taxon>Dothideomycetidae</taxon>
        <taxon>Capnodiales</taxon>
        <taxon>Piedraiaceae</taxon>
        <taxon>Piedraia</taxon>
    </lineage>
</organism>
<evidence type="ECO:0000256" key="1">
    <source>
        <dbReference type="SAM" id="MobiDB-lite"/>
    </source>
</evidence>
<name>A0A6A7C2Z6_9PEZI</name>
<feature type="region of interest" description="Disordered" evidence="1">
    <location>
        <begin position="246"/>
        <end position="281"/>
    </location>
</feature>
<dbReference type="AlphaFoldDB" id="A0A6A7C2Z6"/>
<evidence type="ECO:0000313" key="2">
    <source>
        <dbReference type="EMBL" id="KAF2861078.1"/>
    </source>
</evidence>
<feature type="compositionally biased region" description="Polar residues" evidence="1">
    <location>
        <begin position="206"/>
        <end position="215"/>
    </location>
</feature>
<gene>
    <name evidence="2" type="ORF">K470DRAFT_263915</name>
</gene>